<feature type="region of interest" description="Disordered" evidence="1">
    <location>
        <begin position="311"/>
        <end position="349"/>
    </location>
</feature>
<dbReference type="RefSeq" id="XP_008817023.1">
    <property type="nucleotide sequence ID" value="XM_008818801.1"/>
</dbReference>
<feature type="region of interest" description="Disordered" evidence="1">
    <location>
        <begin position="1"/>
        <end position="30"/>
    </location>
</feature>
<feature type="region of interest" description="Disordered" evidence="1">
    <location>
        <begin position="572"/>
        <end position="611"/>
    </location>
</feature>
<dbReference type="Pfam" id="PF03399">
    <property type="entry name" value="SAC3_GANP"/>
    <property type="match status" value="1"/>
</dbReference>
<dbReference type="GO" id="GO:0006406">
    <property type="term" value="P:mRNA export from nucleus"/>
    <property type="evidence" value="ECO:0007669"/>
    <property type="project" value="TreeGrafter"/>
</dbReference>
<organism evidence="3 4">
    <name type="scientific">Plasmodium inui San Antonio 1</name>
    <dbReference type="NCBI Taxonomy" id="1237626"/>
    <lineage>
        <taxon>Eukaryota</taxon>
        <taxon>Sar</taxon>
        <taxon>Alveolata</taxon>
        <taxon>Apicomplexa</taxon>
        <taxon>Aconoidasida</taxon>
        <taxon>Haemosporida</taxon>
        <taxon>Plasmodiidae</taxon>
        <taxon>Plasmodium</taxon>
        <taxon>Plasmodium (Plasmodium)</taxon>
    </lineage>
</organism>
<keyword evidence="4" id="KW-1185">Reference proteome</keyword>
<feature type="compositionally biased region" description="Basic and acidic residues" evidence="1">
    <location>
        <begin position="714"/>
        <end position="741"/>
    </location>
</feature>
<sequence>MSEANRGGSQKEGGKNDGVSFSTSGKGGNVYEASPKEGNKYLYNNSTYGGYGPPGSGLSSLQNFGALNNSHSGYPNGYQNSYAGGGYQNMAYQMGGYQGGGNSFGSYANYQSGNYVYSKSENYFSNFNCCGDSTSYSHVKDCTNMRGGGKANNSSAMSKEVHEEEAKKNDKDMDPPSSNVNNDDKYVEMYINKVKEIYYFHVFYHYLKLGYPEKEASMESKKYIFITLSRYFLLVKNAILSSKESIKQINNCVSSNLSYYQQETNLQEFLLNQKVNLQSMNLGSLNIGNINLPLSDHEKLGDLSKLNSGEVDSAEHHMSGTVEGSNSANSGVKAKQGNDSTDMEGGANQNDVYNFKVEKINNMIDSIEEMKKLNKSKKMNNYTYDEQSSGTGGEPNNGIINGSKNSNDYPFNYEAKKKISFTLNKSKNKLFQMYGRAGNDPSRRTANHEVADGRRLGGEDRNNDRKVQTGLYPPSAVMMKDPSHVAGNNFVHMFPYDQQRVRNDASSPFSGDATGRNDITEGIPINQGPMGYANGARGNNAHDGLNHDVVASYAGGDETRGSNNDYHLSSQAVKANDESELSNKYKRNGTSGFNSVSGMPHGRDINGNDPKSYGNTRYSLYGSERESHLFPNGMNIKANYDTSSNRLGGMGHQGGNGKEPFVPGVEQRYDENRRGHDEGSDVEERQQVGKHENRDRRLYKHVNDTGRSTNQSTIRKDVSGRYRMHKDGIRDGEELDRGSRGLYKDGGYDQDNLSSDNVGSGNLGSGILSSGSRYPHVARAHRTSAEEEPSDGLKKCDTFKMYINNIQEEFKEECKNANFARMLKEFISRLVAWNRKRATNTWFWRFNVMPTKEDIFSMDMLFFTRRKAKKRYAMNDEDNDMEYGLNFSDKKKKLSAEEIESRDRRLEKYGNVSKGKKNEQSDNSFYIDYNGAHDVDHSDYNTLEKLLDKYNFSSCYKNKNFVGSCKSIQKFFFRLTSLPERKNVRNFSVLKCTYAYVLQKYNQDRNYKYINEQFRSMRQDMNIQNIFHDDVVNIYETNIRICIVNNDLFQFLQCINKLFELYQRLNIKKSKVEFLCYKLIYLTLQNMHQEFLVEYLTLSDEEKNHQNVQLCYYLNECIKNKMYLVNINMVAPLNDEANHLYIYRRVFINNHILTYLPNLMGLSENRDLSVNMDLLTEFVKQHSEMKAEEVEECLEGGGEKKDAVRMPYLTNYLIVLFLPKYRLLALINICMTSIKVGLSTLTRLLNFQNDETCLSFLEEVNTIMKNNEVISKPSLDNLMKSPLLKNKYINHIR</sequence>
<feature type="domain" description="SAC3/GANP/THP3 conserved" evidence="2">
    <location>
        <begin position="978"/>
        <end position="1264"/>
    </location>
</feature>
<feature type="region of interest" description="Disordered" evidence="1">
    <location>
        <begin position="671"/>
        <end position="741"/>
    </location>
</feature>
<accession>W7A4R6</accession>
<dbReference type="OrthoDB" id="199574at2759"/>
<dbReference type="GO" id="GO:0005737">
    <property type="term" value="C:cytoplasm"/>
    <property type="evidence" value="ECO:0007669"/>
    <property type="project" value="TreeGrafter"/>
</dbReference>
<feature type="compositionally biased region" description="Basic and acidic residues" evidence="1">
    <location>
        <begin position="159"/>
        <end position="174"/>
    </location>
</feature>
<reference evidence="3 4" key="1">
    <citation type="submission" date="2013-02" db="EMBL/GenBank/DDBJ databases">
        <title>The Genome Sequence of Plasmodium inui San Antonio 1.</title>
        <authorList>
            <consortium name="The Broad Institute Genome Sequencing Platform"/>
            <consortium name="The Broad Institute Genome Sequencing Center for Infectious Disease"/>
            <person name="Neafsey D."/>
            <person name="Cheeseman I."/>
            <person name="Volkman S."/>
            <person name="Adams J."/>
            <person name="Walker B."/>
            <person name="Young S.K."/>
            <person name="Zeng Q."/>
            <person name="Gargeya S."/>
            <person name="Fitzgerald M."/>
            <person name="Haas B."/>
            <person name="Abouelleil A."/>
            <person name="Alvarado L."/>
            <person name="Arachchi H.M."/>
            <person name="Berlin A.M."/>
            <person name="Chapman S.B."/>
            <person name="Dewar J."/>
            <person name="Goldberg J."/>
            <person name="Griggs A."/>
            <person name="Gujja S."/>
            <person name="Hansen M."/>
            <person name="Howarth C."/>
            <person name="Imamovic A."/>
            <person name="Larimer J."/>
            <person name="McCowan C."/>
            <person name="Murphy C."/>
            <person name="Neiman D."/>
            <person name="Pearson M."/>
            <person name="Priest M."/>
            <person name="Roberts A."/>
            <person name="Saif S."/>
            <person name="Shea T."/>
            <person name="Sisk P."/>
            <person name="Sykes S."/>
            <person name="Wortman J."/>
            <person name="Nusbaum C."/>
            <person name="Birren B."/>
        </authorList>
    </citation>
    <scope>NUCLEOTIDE SEQUENCE [LARGE SCALE GENOMIC DNA]</scope>
    <source>
        <strain evidence="3 4">San Antonio 1</strain>
    </source>
</reference>
<dbReference type="Proteomes" id="UP000030640">
    <property type="component" value="Unassembled WGS sequence"/>
</dbReference>
<feature type="compositionally biased region" description="Polar residues" evidence="1">
    <location>
        <begin position="588"/>
        <end position="597"/>
    </location>
</feature>
<gene>
    <name evidence="3" type="ORF">C922_03209</name>
</gene>
<dbReference type="PANTHER" id="PTHR12436">
    <property type="entry name" value="80 KDA MCM3-ASSOCIATED PROTEIN"/>
    <property type="match status" value="1"/>
</dbReference>
<dbReference type="VEuPathDB" id="PlasmoDB:C922_03209"/>
<dbReference type="InterPro" id="IPR005062">
    <property type="entry name" value="SAC3/GANP/THP3_conserved"/>
</dbReference>
<dbReference type="GO" id="GO:0070390">
    <property type="term" value="C:transcription export complex 2"/>
    <property type="evidence" value="ECO:0007669"/>
    <property type="project" value="TreeGrafter"/>
</dbReference>
<feature type="region of interest" description="Disordered" evidence="1">
    <location>
        <begin position="150"/>
        <end position="180"/>
    </location>
</feature>
<protein>
    <recommendedName>
        <fullName evidence="2">SAC3/GANP/THP3 conserved domain-containing protein</fullName>
    </recommendedName>
</protein>
<name>W7A4R6_9APIC</name>
<dbReference type="EMBL" id="KI965472">
    <property type="protein sequence ID" value="EUD66293.1"/>
    <property type="molecule type" value="Genomic_DNA"/>
</dbReference>
<dbReference type="InterPro" id="IPR045107">
    <property type="entry name" value="SAC3/GANP/THP3"/>
</dbReference>
<evidence type="ECO:0000256" key="1">
    <source>
        <dbReference type="SAM" id="MobiDB-lite"/>
    </source>
</evidence>
<feature type="compositionally biased region" description="Basic and acidic residues" evidence="1">
    <location>
        <begin position="671"/>
        <end position="704"/>
    </location>
</feature>
<dbReference type="GeneID" id="20038483"/>
<feature type="region of interest" description="Disordered" evidence="1">
    <location>
        <begin position="436"/>
        <end position="467"/>
    </location>
</feature>
<dbReference type="Gene3D" id="1.25.40.990">
    <property type="match status" value="2"/>
</dbReference>
<dbReference type="PANTHER" id="PTHR12436:SF3">
    <property type="entry name" value="GERMINAL-CENTER ASSOCIATED NUCLEAR PROTEIN"/>
    <property type="match status" value="1"/>
</dbReference>
<proteinExistence type="predicted"/>
<evidence type="ECO:0000259" key="2">
    <source>
        <dbReference type="Pfam" id="PF03399"/>
    </source>
</evidence>
<evidence type="ECO:0000313" key="3">
    <source>
        <dbReference type="EMBL" id="EUD66293.1"/>
    </source>
</evidence>
<evidence type="ECO:0000313" key="4">
    <source>
        <dbReference type="Proteomes" id="UP000030640"/>
    </source>
</evidence>
<feature type="compositionally biased region" description="Basic and acidic residues" evidence="1">
    <location>
        <begin position="441"/>
        <end position="467"/>
    </location>
</feature>
<feature type="region of interest" description="Disordered" evidence="1">
    <location>
        <begin position="382"/>
        <end position="403"/>
    </location>
</feature>